<dbReference type="PROSITE" id="PS50045">
    <property type="entry name" value="SIGMA54_INTERACT_4"/>
    <property type="match status" value="1"/>
</dbReference>
<dbReference type="NCBIfam" id="TIGR02974">
    <property type="entry name" value="phageshock_pspF"/>
    <property type="match status" value="1"/>
</dbReference>
<dbReference type="Pfam" id="PF02954">
    <property type="entry name" value="HTH_8"/>
    <property type="match status" value="1"/>
</dbReference>
<dbReference type="PROSITE" id="PS00676">
    <property type="entry name" value="SIGMA54_INTERACT_2"/>
    <property type="match status" value="1"/>
</dbReference>
<evidence type="ECO:0000256" key="1">
    <source>
        <dbReference type="ARBA" id="ARBA00022741"/>
    </source>
</evidence>
<keyword evidence="3" id="KW-0805">Transcription regulation</keyword>
<dbReference type="InterPro" id="IPR027417">
    <property type="entry name" value="P-loop_NTPase"/>
</dbReference>
<dbReference type="GO" id="GO:0005524">
    <property type="term" value="F:ATP binding"/>
    <property type="evidence" value="ECO:0007669"/>
    <property type="project" value="UniProtKB-KW"/>
</dbReference>
<dbReference type="GO" id="GO:0006355">
    <property type="term" value="P:regulation of DNA-templated transcription"/>
    <property type="evidence" value="ECO:0007669"/>
    <property type="project" value="InterPro"/>
</dbReference>
<protein>
    <submittedName>
        <fullName evidence="8">Phage shock protein operon transcriptional activator</fullName>
    </submittedName>
</protein>
<dbReference type="PRINTS" id="PR01590">
    <property type="entry name" value="HTHFIS"/>
</dbReference>
<dbReference type="Gene3D" id="1.10.8.60">
    <property type="match status" value="1"/>
</dbReference>
<evidence type="ECO:0000256" key="4">
    <source>
        <dbReference type="ARBA" id="ARBA00023125"/>
    </source>
</evidence>
<dbReference type="Proteomes" id="UP001169862">
    <property type="component" value="Unassembled WGS sequence"/>
</dbReference>
<dbReference type="InterPro" id="IPR025944">
    <property type="entry name" value="Sigma_54_int_dom_CS"/>
</dbReference>
<evidence type="ECO:0000256" key="2">
    <source>
        <dbReference type="ARBA" id="ARBA00022840"/>
    </source>
</evidence>
<sequence length="370" mass="41785">MRLSDKTKILGESSLMLDLMDQISRLAPLNKPVLVIGERGTGKELVAERIHFLSGRWDQAFLKLNCAAMNENLLESELFGHESGAFTGASKRHVGRFERAEGGSLFLDELGTSSLMVQEKLLRVVEYGEFERVGGQQTLQADVRLIAATNADLLNMREEQTFRADLLDRLAFDVIHIPPLRHRQDDILLLAEHFAQRMCIELGREYFPGFSAAAQDDLLSYAWPGNVRELKNAVERSVYRESNHERAIETMVINPFIAPWHVSSAVGADIDSSQQSTVISASPNGPDATERPNLNKPQREAQKDEAADLETQVRGLEQRLLIEALQVSGYNQKMAADRLGLTYHQLRSQLRKYKMIPLKRFIERMNKQGD</sequence>
<evidence type="ECO:0000259" key="7">
    <source>
        <dbReference type="PROSITE" id="PS50045"/>
    </source>
</evidence>
<evidence type="ECO:0000256" key="5">
    <source>
        <dbReference type="ARBA" id="ARBA00023163"/>
    </source>
</evidence>
<dbReference type="InterPro" id="IPR014317">
    <property type="entry name" value="Transcription_activator_PspF"/>
</dbReference>
<feature type="region of interest" description="Disordered" evidence="6">
    <location>
        <begin position="273"/>
        <end position="309"/>
    </location>
</feature>
<dbReference type="InterPro" id="IPR025943">
    <property type="entry name" value="Sigma_54_int_dom_ATP-bd_2"/>
</dbReference>
<dbReference type="InterPro" id="IPR058031">
    <property type="entry name" value="AAA_lid_NorR"/>
</dbReference>
<dbReference type="AlphaFoldDB" id="A0AAW7XE57"/>
<dbReference type="Pfam" id="PF00158">
    <property type="entry name" value="Sigma54_activat"/>
    <property type="match status" value="1"/>
</dbReference>
<keyword evidence="4" id="KW-0238">DNA-binding</keyword>
<keyword evidence="5" id="KW-0804">Transcription</keyword>
<dbReference type="Gene3D" id="3.40.50.300">
    <property type="entry name" value="P-loop containing nucleotide triphosphate hydrolases"/>
    <property type="match status" value="1"/>
</dbReference>
<comment type="caution">
    <text evidence="8">The sequence shown here is derived from an EMBL/GenBank/DDBJ whole genome shotgun (WGS) entry which is preliminary data.</text>
</comment>
<evidence type="ECO:0000256" key="6">
    <source>
        <dbReference type="SAM" id="MobiDB-lite"/>
    </source>
</evidence>
<dbReference type="GO" id="GO:0043565">
    <property type="term" value="F:sequence-specific DNA binding"/>
    <property type="evidence" value="ECO:0007669"/>
    <property type="project" value="InterPro"/>
</dbReference>
<feature type="compositionally biased region" description="Basic and acidic residues" evidence="6">
    <location>
        <begin position="297"/>
        <end position="306"/>
    </location>
</feature>
<proteinExistence type="predicted"/>
<dbReference type="Gene3D" id="1.10.10.60">
    <property type="entry name" value="Homeodomain-like"/>
    <property type="match status" value="1"/>
</dbReference>
<dbReference type="PANTHER" id="PTHR32071:SF38">
    <property type="entry name" value="PSP OPERON TRANSCRIPTIONAL ACTIVATOR"/>
    <property type="match status" value="1"/>
</dbReference>
<dbReference type="InterPro" id="IPR003593">
    <property type="entry name" value="AAA+_ATPase"/>
</dbReference>
<feature type="compositionally biased region" description="Polar residues" evidence="6">
    <location>
        <begin position="273"/>
        <end position="283"/>
    </location>
</feature>
<dbReference type="InterPro" id="IPR002078">
    <property type="entry name" value="Sigma_54_int"/>
</dbReference>
<dbReference type="RefSeq" id="WP_303548517.1">
    <property type="nucleotide sequence ID" value="NZ_JAUOPG010000002.1"/>
</dbReference>
<dbReference type="SUPFAM" id="SSF52540">
    <property type="entry name" value="P-loop containing nucleoside triphosphate hydrolases"/>
    <property type="match status" value="1"/>
</dbReference>
<dbReference type="InterPro" id="IPR009057">
    <property type="entry name" value="Homeodomain-like_sf"/>
</dbReference>
<dbReference type="InterPro" id="IPR002197">
    <property type="entry name" value="HTH_Fis"/>
</dbReference>
<evidence type="ECO:0000256" key="3">
    <source>
        <dbReference type="ARBA" id="ARBA00023015"/>
    </source>
</evidence>
<dbReference type="PROSITE" id="PS00688">
    <property type="entry name" value="SIGMA54_INTERACT_3"/>
    <property type="match status" value="1"/>
</dbReference>
<dbReference type="Pfam" id="PF25601">
    <property type="entry name" value="AAA_lid_14"/>
    <property type="match status" value="1"/>
</dbReference>
<reference evidence="8" key="1">
    <citation type="submission" date="2023-07" db="EMBL/GenBank/DDBJ databases">
        <title>Genome content predicts the carbon catabolic preferences of heterotrophic bacteria.</title>
        <authorList>
            <person name="Gralka M."/>
        </authorList>
    </citation>
    <scope>NUCLEOTIDE SEQUENCE</scope>
    <source>
        <strain evidence="8">I2M16</strain>
    </source>
</reference>
<feature type="domain" description="Sigma-54 factor interaction" evidence="7">
    <location>
        <begin position="9"/>
        <end position="239"/>
    </location>
</feature>
<dbReference type="EMBL" id="JAUOPG010000002">
    <property type="protein sequence ID" value="MDO6452489.1"/>
    <property type="molecule type" value="Genomic_DNA"/>
</dbReference>
<organism evidence="8 9">
    <name type="scientific">Neptunomonas phycophila</name>
    <dbReference type="NCBI Taxonomy" id="1572645"/>
    <lineage>
        <taxon>Bacteria</taxon>
        <taxon>Pseudomonadati</taxon>
        <taxon>Pseudomonadota</taxon>
        <taxon>Gammaproteobacteria</taxon>
        <taxon>Oceanospirillales</taxon>
        <taxon>Oceanospirillaceae</taxon>
        <taxon>Neptunomonas</taxon>
    </lineage>
</organism>
<accession>A0AAW7XE57</accession>
<evidence type="ECO:0000313" key="9">
    <source>
        <dbReference type="Proteomes" id="UP001169862"/>
    </source>
</evidence>
<dbReference type="CDD" id="cd00009">
    <property type="entry name" value="AAA"/>
    <property type="match status" value="1"/>
</dbReference>
<dbReference type="FunFam" id="3.40.50.300:FF:000006">
    <property type="entry name" value="DNA-binding transcriptional regulator NtrC"/>
    <property type="match status" value="1"/>
</dbReference>
<dbReference type="SMART" id="SM00382">
    <property type="entry name" value="AAA"/>
    <property type="match status" value="1"/>
</dbReference>
<keyword evidence="1" id="KW-0547">Nucleotide-binding</keyword>
<evidence type="ECO:0000313" key="8">
    <source>
        <dbReference type="EMBL" id="MDO6452489.1"/>
    </source>
</evidence>
<dbReference type="SUPFAM" id="SSF46689">
    <property type="entry name" value="Homeodomain-like"/>
    <property type="match status" value="1"/>
</dbReference>
<gene>
    <name evidence="8" type="primary">pspF</name>
    <name evidence="8" type="ORF">Q4490_02825</name>
</gene>
<keyword evidence="2" id="KW-0067">ATP-binding</keyword>
<dbReference type="PANTHER" id="PTHR32071">
    <property type="entry name" value="TRANSCRIPTIONAL REGULATORY PROTEIN"/>
    <property type="match status" value="1"/>
</dbReference>
<name>A0AAW7XE57_9GAMM</name>